<dbReference type="GeneID" id="94845049"/>
<organism evidence="2 3">
    <name type="scientific">Tritrichomonas foetus</name>
    <dbReference type="NCBI Taxonomy" id="1144522"/>
    <lineage>
        <taxon>Eukaryota</taxon>
        <taxon>Metamonada</taxon>
        <taxon>Parabasalia</taxon>
        <taxon>Tritrichomonadida</taxon>
        <taxon>Tritrichomonadidae</taxon>
        <taxon>Tritrichomonas</taxon>
    </lineage>
</organism>
<keyword evidence="3" id="KW-1185">Reference proteome</keyword>
<name>A0A1J4JKH9_9EUKA</name>
<feature type="compositionally biased region" description="Basic and acidic residues" evidence="1">
    <location>
        <begin position="59"/>
        <end position="70"/>
    </location>
</feature>
<feature type="region of interest" description="Disordered" evidence="1">
    <location>
        <begin position="51"/>
        <end position="86"/>
    </location>
</feature>
<proteinExistence type="predicted"/>
<feature type="compositionally biased region" description="Polar residues" evidence="1">
    <location>
        <begin position="71"/>
        <end position="86"/>
    </location>
</feature>
<dbReference type="EMBL" id="MLAK01001077">
    <property type="protein sequence ID" value="OHS98059.1"/>
    <property type="molecule type" value="Genomic_DNA"/>
</dbReference>
<comment type="caution">
    <text evidence="2">The sequence shown here is derived from an EMBL/GenBank/DDBJ whole genome shotgun (WGS) entry which is preliminary data.</text>
</comment>
<accession>A0A1J4JKH9</accession>
<sequence>MTSLMGRPKEIAGFRSIVVILDTGPKHFPLGESGRLKVKIKSKRRSRLKDYGRVLGHQKFNDELPPDKPKTGSSSPQEHLHRPNQSNQRIGQNAFLQDEDFISTVDGQPNEVNDLNPHVDDHLSVIDRSTRLNCGNNEVGVLDSHFNMGFFVNIISHIGNYQFNHVNDTPTPGEVVNANDKLDQVVTEEIFNKVLHSFMCE</sequence>
<evidence type="ECO:0000313" key="3">
    <source>
        <dbReference type="Proteomes" id="UP000179807"/>
    </source>
</evidence>
<protein>
    <submittedName>
        <fullName evidence="2">Uncharacterized protein</fullName>
    </submittedName>
</protein>
<gene>
    <name evidence="2" type="ORF">TRFO_35589</name>
</gene>
<reference evidence="2" key="1">
    <citation type="submission" date="2016-10" db="EMBL/GenBank/DDBJ databases">
        <authorList>
            <person name="Benchimol M."/>
            <person name="Almeida L.G."/>
            <person name="Vasconcelos A.T."/>
            <person name="Perreira-Neves A."/>
            <person name="Rosa I.A."/>
            <person name="Tasca T."/>
            <person name="Bogo M.R."/>
            <person name="de Souza W."/>
        </authorList>
    </citation>
    <scope>NUCLEOTIDE SEQUENCE [LARGE SCALE GENOMIC DNA]</scope>
    <source>
        <strain evidence="2">K</strain>
    </source>
</reference>
<dbReference type="VEuPathDB" id="TrichDB:TRFO_35589"/>
<evidence type="ECO:0000256" key="1">
    <source>
        <dbReference type="SAM" id="MobiDB-lite"/>
    </source>
</evidence>
<evidence type="ECO:0000313" key="2">
    <source>
        <dbReference type="EMBL" id="OHS98059.1"/>
    </source>
</evidence>
<dbReference type="Proteomes" id="UP000179807">
    <property type="component" value="Unassembled WGS sequence"/>
</dbReference>
<dbReference type="RefSeq" id="XP_068351196.1">
    <property type="nucleotide sequence ID" value="XM_068510345.1"/>
</dbReference>
<dbReference type="AlphaFoldDB" id="A0A1J4JKH9"/>